<feature type="domain" description="Intracellular proteinase inhibitor BsuPI" evidence="1">
    <location>
        <begin position="14"/>
        <end position="104"/>
    </location>
</feature>
<dbReference type="InterPro" id="IPR038144">
    <property type="entry name" value="IPI"/>
</dbReference>
<reference evidence="2 3" key="1">
    <citation type="submission" date="2018-10" db="EMBL/GenBank/DDBJ databases">
        <title>Natronolimnobius sp. XQ-INN 246 isolated from Inner Mongolia Autonomous Region of China.</title>
        <authorList>
            <person name="Xue Q."/>
        </authorList>
    </citation>
    <scope>NUCLEOTIDE SEQUENCE [LARGE SCALE GENOMIC DNA]</scope>
    <source>
        <strain evidence="2 3">XQ-INN 246</strain>
    </source>
</reference>
<sequence>MTLEGTLAVTVEPTAGESPTVEFAFTVRNEGSEPVEINFSDSGKTEFVVRDEKREIWRFTDGRMFAQLLSTDRLEAGETTTYEGEWENPRPGEYTAVAELRARETDCEARSEFTVSS</sequence>
<dbReference type="EMBL" id="RBZW01000033">
    <property type="protein sequence ID" value="THE64393.1"/>
    <property type="molecule type" value="Genomic_DNA"/>
</dbReference>
<evidence type="ECO:0000313" key="2">
    <source>
        <dbReference type="EMBL" id="THE64393.1"/>
    </source>
</evidence>
<dbReference type="InterPro" id="IPR020481">
    <property type="entry name" value="Intracell_prot_inh_BsuPI"/>
</dbReference>
<comment type="caution">
    <text evidence="2">The sequence shown here is derived from an EMBL/GenBank/DDBJ whole genome shotgun (WGS) entry which is preliminary data.</text>
</comment>
<proteinExistence type="predicted"/>
<evidence type="ECO:0000313" key="3">
    <source>
        <dbReference type="Proteomes" id="UP000318864"/>
    </source>
</evidence>
<organism evidence="2 3">
    <name type="scientific">Salinadaptatus halalkaliphilus</name>
    <dbReference type="NCBI Taxonomy" id="2419781"/>
    <lineage>
        <taxon>Archaea</taxon>
        <taxon>Methanobacteriati</taxon>
        <taxon>Methanobacteriota</taxon>
        <taxon>Stenosarchaea group</taxon>
        <taxon>Halobacteria</taxon>
        <taxon>Halobacteriales</taxon>
        <taxon>Natrialbaceae</taxon>
        <taxon>Salinadaptatus</taxon>
    </lineage>
</organism>
<dbReference type="OrthoDB" id="311964at2157"/>
<evidence type="ECO:0000259" key="1">
    <source>
        <dbReference type="Pfam" id="PF12690"/>
    </source>
</evidence>
<dbReference type="Gene3D" id="2.60.40.2360">
    <property type="entry name" value="Intracellular proteinase inhibitor BsuPI"/>
    <property type="match status" value="1"/>
</dbReference>
<name>A0A4S3TM99_9EURY</name>
<dbReference type="AlphaFoldDB" id="A0A4S3TM99"/>
<dbReference type="Proteomes" id="UP000318864">
    <property type="component" value="Unassembled WGS sequence"/>
</dbReference>
<dbReference type="Pfam" id="PF12690">
    <property type="entry name" value="BsuPI"/>
    <property type="match status" value="1"/>
</dbReference>
<accession>A0A4S3TM99</accession>
<dbReference type="RefSeq" id="WP_141465180.1">
    <property type="nucleotide sequence ID" value="NZ_RBZW01000033.1"/>
</dbReference>
<keyword evidence="3" id="KW-1185">Reference proteome</keyword>
<gene>
    <name evidence="2" type="ORF">D8Y22_13355</name>
</gene>
<protein>
    <recommendedName>
        <fullName evidence="1">Intracellular proteinase inhibitor BsuPI domain-containing protein</fullName>
    </recommendedName>
</protein>